<protein>
    <submittedName>
        <fullName evidence="1">WXG100 family type VII secretion target</fullName>
    </submittedName>
</protein>
<evidence type="ECO:0000313" key="1">
    <source>
        <dbReference type="EMBL" id="MFC4836215.1"/>
    </source>
</evidence>
<evidence type="ECO:0000313" key="2">
    <source>
        <dbReference type="Proteomes" id="UP001595909"/>
    </source>
</evidence>
<sequence>MSGGFHVSPDAALDPAAQRFRGVADELAQAVVELRGALGGLGDVWGGDEQGRRFAAGYRPRADEGLRALDALTRALASVPEGLERAAADYRASDGGTS</sequence>
<dbReference type="SUPFAM" id="SSF140453">
    <property type="entry name" value="EsxAB dimer-like"/>
    <property type="match status" value="1"/>
</dbReference>
<comment type="caution">
    <text evidence="1">The sequence shown here is derived from an EMBL/GenBank/DDBJ whole genome shotgun (WGS) entry which is preliminary data.</text>
</comment>
<dbReference type="EMBL" id="JBHSIM010000059">
    <property type="protein sequence ID" value="MFC4836215.1"/>
    <property type="molecule type" value="Genomic_DNA"/>
</dbReference>
<dbReference type="RefSeq" id="WP_274192264.1">
    <property type="nucleotide sequence ID" value="NZ_BAABHN010000059.1"/>
</dbReference>
<reference evidence="2" key="1">
    <citation type="journal article" date="2019" name="Int. J. Syst. Evol. Microbiol.">
        <title>The Global Catalogue of Microorganisms (GCM) 10K type strain sequencing project: providing services to taxonomists for standard genome sequencing and annotation.</title>
        <authorList>
            <consortium name="The Broad Institute Genomics Platform"/>
            <consortium name="The Broad Institute Genome Sequencing Center for Infectious Disease"/>
            <person name="Wu L."/>
            <person name="Ma J."/>
        </authorList>
    </citation>
    <scope>NUCLEOTIDE SEQUENCE [LARGE SCALE GENOMIC DNA]</scope>
    <source>
        <strain evidence="2">CCUG 50347</strain>
    </source>
</reference>
<gene>
    <name evidence="1" type="ORF">ACFPEL_27655</name>
</gene>
<dbReference type="InterPro" id="IPR036689">
    <property type="entry name" value="ESAT-6-like_sf"/>
</dbReference>
<name>A0ABV9RR32_9PSEU</name>
<dbReference type="Proteomes" id="UP001595909">
    <property type="component" value="Unassembled WGS sequence"/>
</dbReference>
<accession>A0ABV9RR32</accession>
<keyword evidence="2" id="KW-1185">Reference proteome</keyword>
<proteinExistence type="predicted"/>
<dbReference type="Gene3D" id="1.10.287.1060">
    <property type="entry name" value="ESAT-6-like"/>
    <property type="match status" value="1"/>
</dbReference>
<organism evidence="1 2">
    <name type="scientific">Actinomycetospora chibensis</name>
    <dbReference type="NCBI Taxonomy" id="663606"/>
    <lineage>
        <taxon>Bacteria</taxon>
        <taxon>Bacillati</taxon>
        <taxon>Actinomycetota</taxon>
        <taxon>Actinomycetes</taxon>
        <taxon>Pseudonocardiales</taxon>
        <taxon>Pseudonocardiaceae</taxon>
        <taxon>Actinomycetospora</taxon>
    </lineage>
</organism>